<dbReference type="Gene3D" id="3.30.70.1900">
    <property type="match status" value="1"/>
</dbReference>
<evidence type="ECO:0000256" key="2">
    <source>
        <dbReference type="ARBA" id="ARBA00022759"/>
    </source>
</evidence>
<gene>
    <name evidence="6" type="primary">cas6</name>
    <name evidence="6" type="ORF">PW252_01045</name>
</gene>
<feature type="domain" description="CRISPR-associated protein Cas6 C-terminal" evidence="5">
    <location>
        <begin position="121"/>
        <end position="235"/>
    </location>
</feature>
<name>A0AA96VKQ1_9STRE</name>
<dbReference type="InterPro" id="IPR019267">
    <property type="entry name" value="CRISPR-assoc_Cas6_C"/>
</dbReference>
<evidence type="ECO:0000256" key="4">
    <source>
        <dbReference type="ARBA" id="ARBA00023118"/>
    </source>
</evidence>
<sequence>MKKIKIYLARQEMTSNELASKLHGFLMEMIDPAYASYLHNLETNPYATRVERSSTHHIWLVSLLTNEAVEQLAPLLLSLETIQLRGSQQEIVVQKLEVENCSDQELLTIFNSSCQETQFRIHFLTPTGFKSQGDYVMFPNPRLIFQSLMQKHTRLTGGDEIDEDLLEYLCQHAKITSYQLSSHYYTIHKQKIPAFVGSVNVTIKGAETLRSYVKMLLTFGEYSGIGIKTSLGMGGIRFETRKK</sequence>
<dbReference type="RefSeq" id="WP_316716831.1">
    <property type="nucleotide sequence ID" value="NZ_CP118735.1"/>
</dbReference>
<evidence type="ECO:0000259" key="5">
    <source>
        <dbReference type="Pfam" id="PF10040"/>
    </source>
</evidence>
<protein>
    <submittedName>
        <fullName evidence="6">CRISPR-associated endoribonuclease Cas6</fullName>
    </submittedName>
</protein>
<dbReference type="NCBIfam" id="TIGR01877">
    <property type="entry name" value="cas_cas6"/>
    <property type="match status" value="1"/>
</dbReference>
<dbReference type="AlphaFoldDB" id="A0AA96VKQ1"/>
<evidence type="ECO:0000256" key="1">
    <source>
        <dbReference type="ARBA" id="ARBA00022722"/>
    </source>
</evidence>
<keyword evidence="2" id="KW-0255">Endonuclease</keyword>
<dbReference type="CDD" id="cd21141">
    <property type="entry name" value="Cas6_III-like"/>
    <property type="match status" value="1"/>
</dbReference>
<proteinExistence type="predicted"/>
<keyword evidence="3" id="KW-0378">Hydrolase</keyword>
<dbReference type="KEGG" id="sins:PW252_01045"/>
<dbReference type="GO" id="GO:0004519">
    <property type="term" value="F:endonuclease activity"/>
    <property type="evidence" value="ECO:0007669"/>
    <property type="project" value="UniProtKB-KW"/>
</dbReference>
<dbReference type="InterPro" id="IPR010156">
    <property type="entry name" value="CRISPR-assoc_prot_Cas6"/>
</dbReference>
<dbReference type="Pfam" id="PF10040">
    <property type="entry name" value="CRISPR_Cas6"/>
    <property type="match status" value="1"/>
</dbReference>
<accession>A0AA96VKQ1</accession>
<organism evidence="6">
    <name type="scientific">Streptococcus iners</name>
    <dbReference type="NCBI Taxonomy" id="3028084"/>
    <lineage>
        <taxon>Bacteria</taxon>
        <taxon>Bacillati</taxon>
        <taxon>Bacillota</taxon>
        <taxon>Bacilli</taxon>
        <taxon>Lactobacillales</taxon>
        <taxon>Streptococcaceae</taxon>
        <taxon>Streptococcus</taxon>
    </lineage>
</organism>
<reference evidence="6" key="1">
    <citation type="submission" date="2023-02" db="EMBL/GenBank/DDBJ databases">
        <title>Streptococcus sp. Genome Sequencing and Assembly.</title>
        <authorList>
            <person name="Shore S.M."/>
            <person name="Nicholson T.L."/>
        </authorList>
    </citation>
    <scope>NUCLEOTIDE SEQUENCE</scope>
    <source>
        <strain evidence="6">29887</strain>
    </source>
</reference>
<evidence type="ECO:0000313" key="6">
    <source>
        <dbReference type="EMBL" id="WNY51281.1"/>
    </source>
</evidence>
<dbReference type="GO" id="GO:0051607">
    <property type="term" value="P:defense response to virus"/>
    <property type="evidence" value="ECO:0007669"/>
    <property type="project" value="UniProtKB-KW"/>
</dbReference>
<evidence type="ECO:0000256" key="3">
    <source>
        <dbReference type="ARBA" id="ARBA00022801"/>
    </source>
</evidence>
<keyword evidence="4" id="KW-0051">Antiviral defense</keyword>
<dbReference type="EMBL" id="CP118735">
    <property type="protein sequence ID" value="WNY51281.1"/>
    <property type="molecule type" value="Genomic_DNA"/>
</dbReference>
<dbReference type="GO" id="GO:0016788">
    <property type="term" value="F:hydrolase activity, acting on ester bonds"/>
    <property type="evidence" value="ECO:0007669"/>
    <property type="project" value="InterPro"/>
</dbReference>
<keyword evidence="1" id="KW-0540">Nuclease</keyword>